<sequence length="87" mass="10021">MSLFMVSCAVQKILNLIRSHLFIFAFISITLGGGSEKILLWFMSESILPVFSSKSFIVSSLTFRSLIHFEFIFVYGVRECSNFVFYM</sequence>
<evidence type="ECO:0000313" key="3">
    <source>
        <dbReference type="Proteomes" id="UP000694728"/>
    </source>
</evidence>
<protein>
    <submittedName>
        <fullName evidence="2">Uncharacterized protein</fullName>
    </submittedName>
</protein>
<keyword evidence="1" id="KW-0812">Transmembrane</keyword>
<keyword evidence="1" id="KW-0472">Membrane</keyword>
<keyword evidence="1" id="KW-1133">Transmembrane helix</keyword>
<reference evidence="2" key="1">
    <citation type="submission" date="2025-08" db="UniProtKB">
        <authorList>
            <consortium name="Ensembl"/>
        </authorList>
    </citation>
    <scope>IDENTIFICATION</scope>
</reference>
<evidence type="ECO:0000256" key="1">
    <source>
        <dbReference type="SAM" id="Phobius"/>
    </source>
</evidence>
<feature type="transmembrane region" description="Helical" evidence="1">
    <location>
        <begin position="21"/>
        <end position="44"/>
    </location>
</feature>
<proteinExistence type="predicted"/>
<evidence type="ECO:0000313" key="2">
    <source>
        <dbReference type="Ensembl" id="ENSSSCP00045007403.1"/>
    </source>
</evidence>
<dbReference type="Ensembl" id="ENSSSCT00045010853.1">
    <property type="protein sequence ID" value="ENSSSCP00045007403.1"/>
    <property type="gene ID" value="ENSSSCG00045006527.1"/>
</dbReference>
<accession>A0A8D1GPF0</accession>
<organism evidence="2 3">
    <name type="scientific">Sus scrofa</name>
    <name type="common">Pig</name>
    <dbReference type="NCBI Taxonomy" id="9823"/>
    <lineage>
        <taxon>Eukaryota</taxon>
        <taxon>Metazoa</taxon>
        <taxon>Chordata</taxon>
        <taxon>Craniata</taxon>
        <taxon>Vertebrata</taxon>
        <taxon>Euteleostomi</taxon>
        <taxon>Mammalia</taxon>
        <taxon>Eutheria</taxon>
        <taxon>Laurasiatheria</taxon>
        <taxon>Artiodactyla</taxon>
        <taxon>Suina</taxon>
        <taxon>Suidae</taxon>
        <taxon>Sus</taxon>
    </lineage>
</organism>
<dbReference type="Proteomes" id="UP000694728">
    <property type="component" value="Unplaced"/>
</dbReference>
<dbReference type="AlphaFoldDB" id="A0A8D1GPF0"/>
<feature type="transmembrane region" description="Helical" evidence="1">
    <location>
        <begin position="56"/>
        <end position="77"/>
    </location>
</feature>
<name>A0A8D1GPF0_PIG</name>